<accession>A0ABU7GHK3</accession>
<organism evidence="2 3">
    <name type="scientific">Altererythrobacter litoralis</name>
    <dbReference type="NCBI Taxonomy" id="3113904"/>
    <lineage>
        <taxon>Bacteria</taxon>
        <taxon>Pseudomonadati</taxon>
        <taxon>Pseudomonadota</taxon>
        <taxon>Alphaproteobacteria</taxon>
        <taxon>Sphingomonadales</taxon>
        <taxon>Erythrobacteraceae</taxon>
        <taxon>Altererythrobacter</taxon>
    </lineage>
</organism>
<name>A0ABU7GHK3_9SPHN</name>
<dbReference type="RefSeq" id="WP_354145582.1">
    <property type="nucleotide sequence ID" value="NZ_JAZDQV010000019.1"/>
</dbReference>
<evidence type="ECO:0000256" key="1">
    <source>
        <dbReference type="SAM" id="Phobius"/>
    </source>
</evidence>
<keyword evidence="1" id="KW-1133">Transmembrane helix</keyword>
<reference evidence="2 3" key="1">
    <citation type="submission" date="2024-01" db="EMBL/GenBank/DDBJ databases">
        <title>The genome sequence of Erythrobacteraceae sp. strain 1XM1-14.</title>
        <authorList>
            <person name="Liu Y."/>
        </authorList>
    </citation>
    <scope>NUCLEOTIDE SEQUENCE [LARGE SCALE GENOMIC DNA]</scope>
    <source>
        <strain evidence="2 3">1XM1-14</strain>
    </source>
</reference>
<dbReference type="EMBL" id="JAZDQV010000019">
    <property type="protein sequence ID" value="MEE1878519.1"/>
    <property type="molecule type" value="Genomic_DNA"/>
</dbReference>
<feature type="transmembrane region" description="Helical" evidence="1">
    <location>
        <begin position="103"/>
        <end position="122"/>
    </location>
</feature>
<gene>
    <name evidence="2" type="ORF">VRS74_12600</name>
</gene>
<feature type="transmembrane region" description="Helical" evidence="1">
    <location>
        <begin position="77"/>
        <end position="97"/>
    </location>
</feature>
<feature type="transmembrane region" description="Helical" evidence="1">
    <location>
        <begin position="54"/>
        <end position="70"/>
    </location>
</feature>
<sequence length="143" mass="15179">MGLQTDLARAGSGIEAWQRLSKIAFFAIGAAYLPLLAFRYLLFPDFGLGPSQSIFILAASSIVILGIGFLRVSKAGIFWMYLICILALLGVAGSALGGGAPTLWPLPSFAALFSLLIAYPVVSTSDKSREVWGLTLRQRGLAA</sequence>
<comment type="caution">
    <text evidence="2">The sequence shown here is derived from an EMBL/GenBank/DDBJ whole genome shotgun (WGS) entry which is preliminary data.</text>
</comment>
<keyword evidence="1" id="KW-0472">Membrane</keyword>
<protein>
    <submittedName>
        <fullName evidence="2">Uncharacterized protein</fullName>
    </submittedName>
</protein>
<keyword evidence="3" id="KW-1185">Reference proteome</keyword>
<feature type="non-terminal residue" evidence="2">
    <location>
        <position position="143"/>
    </location>
</feature>
<feature type="transmembrane region" description="Helical" evidence="1">
    <location>
        <begin position="23"/>
        <end position="42"/>
    </location>
</feature>
<keyword evidence="1" id="KW-0812">Transmembrane</keyword>
<proteinExistence type="predicted"/>
<evidence type="ECO:0000313" key="2">
    <source>
        <dbReference type="EMBL" id="MEE1878519.1"/>
    </source>
</evidence>
<evidence type="ECO:0000313" key="3">
    <source>
        <dbReference type="Proteomes" id="UP001343492"/>
    </source>
</evidence>
<dbReference type="Proteomes" id="UP001343492">
    <property type="component" value="Unassembled WGS sequence"/>
</dbReference>